<dbReference type="InterPro" id="IPR011330">
    <property type="entry name" value="Glyco_hydro/deAcase_b/a-brl"/>
</dbReference>
<dbReference type="InterPro" id="IPR052740">
    <property type="entry name" value="CE4"/>
</dbReference>
<proteinExistence type="predicted"/>
<dbReference type="RefSeq" id="WP_221476535.1">
    <property type="nucleotide sequence ID" value="NZ_JACHJL010000007.1"/>
</dbReference>
<sequence>MSTSRKKSRKARASRESSKPSKRTIYTAIALVSACAVTAVAIGLSTGDSDDGGKDATAATGAQPSLPGALGADGKGAKGKNGKPKKTEEPWDGKVKVLGDGSTSYTGPQPNQPKAEKLKPGQQPPQFIVFSWDGALQGDDRLFSHFRQVARDSNAQMTFFLSGMYLLPKSKRELYRPPQHKPGSAAISFATDPHIRDTLEQLRGAWQDGHEIGSHFNGHFCGAKGGDDWSTEEWKSEIKQQYSFVQNWKTNTGYTDIDPLPFDYTKELVGGRAPCLEGQKTLIPAAKSFGWRYDASSPGDFQLWPSKIDDVWNFPLQLLPYPKSEKQVLSMDFNFLYNQSGDSTEGDPAKYDEWLKLTRGGYLNGFERVYNGSRAPMFIGNHFENWNGGIYMQAIEDTMREACPREGVRCVSFRQLADWLDAQDPAVLAKLRGLDPAQAPDWKTFLK</sequence>
<feature type="compositionally biased region" description="Basic residues" evidence="1">
    <location>
        <begin position="1"/>
        <end position="12"/>
    </location>
</feature>
<dbReference type="PROSITE" id="PS51257">
    <property type="entry name" value="PROKAR_LIPOPROTEIN"/>
    <property type="match status" value="1"/>
</dbReference>
<dbReference type="GO" id="GO:0005975">
    <property type="term" value="P:carbohydrate metabolic process"/>
    <property type="evidence" value="ECO:0007669"/>
    <property type="project" value="InterPro"/>
</dbReference>
<name>A0A7W9UZT5_9ACTN</name>
<keyword evidence="3" id="KW-1185">Reference proteome</keyword>
<dbReference type="Proteomes" id="UP000588098">
    <property type="component" value="Unassembled WGS sequence"/>
</dbReference>
<evidence type="ECO:0000313" key="2">
    <source>
        <dbReference type="EMBL" id="MBB5936074.1"/>
    </source>
</evidence>
<feature type="compositionally biased region" description="Basic and acidic residues" evidence="1">
    <location>
        <begin position="85"/>
        <end position="97"/>
    </location>
</feature>
<dbReference type="AlphaFoldDB" id="A0A7W9UZT5"/>
<feature type="compositionally biased region" description="Low complexity" evidence="1">
    <location>
        <begin position="55"/>
        <end position="72"/>
    </location>
</feature>
<dbReference type="Gene3D" id="3.20.20.370">
    <property type="entry name" value="Glycoside hydrolase/deacetylase"/>
    <property type="match status" value="1"/>
</dbReference>
<organism evidence="2 3">
    <name type="scientific">Streptomyces zagrosensis</name>
    <dbReference type="NCBI Taxonomy" id="1042984"/>
    <lineage>
        <taxon>Bacteria</taxon>
        <taxon>Bacillati</taxon>
        <taxon>Actinomycetota</taxon>
        <taxon>Actinomycetes</taxon>
        <taxon>Kitasatosporales</taxon>
        <taxon>Streptomycetaceae</taxon>
        <taxon>Streptomyces</taxon>
    </lineage>
</organism>
<dbReference type="SUPFAM" id="SSF88713">
    <property type="entry name" value="Glycoside hydrolase/deacetylase"/>
    <property type="match status" value="1"/>
</dbReference>
<reference evidence="2 3" key="1">
    <citation type="submission" date="2020-08" db="EMBL/GenBank/DDBJ databases">
        <title>Genomic Encyclopedia of Type Strains, Phase III (KMG-III): the genomes of soil and plant-associated and newly described type strains.</title>
        <authorList>
            <person name="Whitman W."/>
        </authorList>
    </citation>
    <scope>NUCLEOTIDE SEQUENCE [LARGE SCALE GENOMIC DNA]</scope>
    <source>
        <strain evidence="2 3">CECT 8305</strain>
    </source>
</reference>
<dbReference type="PANTHER" id="PTHR45985:SF3">
    <property type="entry name" value="CHITIN DEACETYLASE-LIKE 4"/>
    <property type="match status" value="1"/>
</dbReference>
<feature type="region of interest" description="Disordered" evidence="1">
    <location>
        <begin position="1"/>
        <end position="23"/>
    </location>
</feature>
<comment type="caution">
    <text evidence="2">The sequence shown here is derived from an EMBL/GenBank/DDBJ whole genome shotgun (WGS) entry which is preliminary data.</text>
</comment>
<evidence type="ECO:0008006" key="4">
    <source>
        <dbReference type="Google" id="ProtNLM"/>
    </source>
</evidence>
<dbReference type="EMBL" id="JACHJL010000007">
    <property type="protein sequence ID" value="MBB5936074.1"/>
    <property type="molecule type" value="Genomic_DNA"/>
</dbReference>
<evidence type="ECO:0000313" key="3">
    <source>
        <dbReference type="Proteomes" id="UP000588098"/>
    </source>
</evidence>
<protein>
    <recommendedName>
        <fullName evidence="4">Lipoprotein</fullName>
    </recommendedName>
</protein>
<dbReference type="PANTHER" id="PTHR45985">
    <property type="match status" value="1"/>
</dbReference>
<accession>A0A7W9UZT5</accession>
<gene>
    <name evidence="2" type="ORF">FHS42_003149</name>
</gene>
<feature type="region of interest" description="Disordered" evidence="1">
    <location>
        <begin position="44"/>
        <end position="122"/>
    </location>
</feature>
<evidence type="ECO:0000256" key="1">
    <source>
        <dbReference type="SAM" id="MobiDB-lite"/>
    </source>
</evidence>